<accession>A0A4W3K3N8</accession>
<reference evidence="2" key="1">
    <citation type="journal article" date="2006" name="Science">
        <title>Ancient noncoding elements conserved in the human genome.</title>
        <authorList>
            <person name="Venkatesh B."/>
            <person name="Kirkness E.F."/>
            <person name="Loh Y.H."/>
            <person name="Halpern A.L."/>
            <person name="Lee A.P."/>
            <person name="Johnson J."/>
            <person name="Dandona N."/>
            <person name="Viswanathan L.D."/>
            <person name="Tay A."/>
            <person name="Venter J.C."/>
            <person name="Strausberg R.L."/>
            <person name="Brenner S."/>
        </authorList>
    </citation>
    <scope>NUCLEOTIDE SEQUENCE [LARGE SCALE GENOMIC DNA]</scope>
</reference>
<dbReference type="Ensembl" id="ENSCMIT00000046150.1">
    <property type="protein sequence ID" value="ENSCMIP00000045498.1"/>
    <property type="gene ID" value="ENSCMIG00000018770.1"/>
</dbReference>
<evidence type="ECO:0008006" key="3">
    <source>
        <dbReference type="Google" id="ProtNLM"/>
    </source>
</evidence>
<evidence type="ECO:0000313" key="2">
    <source>
        <dbReference type="Proteomes" id="UP000314986"/>
    </source>
</evidence>
<proteinExistence type="predicted"/>
<sequence>MSGKELWARTRDRMKSFPRCVAACAEDAALYGRCVAAAASRGQELKKDACAAEFQALKNCFTQAMPPDLPSVPRDLCF</sequence>
<dbReference type="KEGG" id="cmk:103175487"/>
<organism evidence="1 2">
    <name type="scientific">Callorhinchus milii</name>
    <name type="common">Ghost shark</name>
    <dbReference type="NCBI Taxonomy" id="7868"/>
    <lineage>
        <taxon>Eukaryota</taxon>
        <taxon>Metazoa</taxon>
        <taxon>Chordata</taxon>
        <taxon>Craniata</taxon>
        <taxon>Vertebrata</taxon>
        <taxon>Chondrichthyes</taxon>
        <taxon>Holocephali</taxon>
        <taxon>Chimaeriformes</taxon>
        <taxon>Callorhinchidae</taxon>
        <taxon>Callorhinchus</taxon>
    </lineage>
</organism>
<gene>
    <name evidence="1" type="primary">ndufaf8</name>
</gene>
<dbReference type="InParanoid" id="A0A4W3K3N8"/>
<dbReference type="CTD" id="284184"/>
<dbReference type="FunCoup" id="A0A4W3K3N8">
    <property type="interactions" value="42"/>
</dbReference>
<keyword evidence="2" id="KW-1185">Reference proteome</keyword>
<dbReference type="AlphaFoldDB" id="A0A4W3K3N8"/>
<dbReference type="GO" id="GO:0005739">
    <property type="term" value="C:mitochondrion"/>
    <property type="evidence" value="ECO:0007669"/>
    <property type="project" value="InterPro"/>
</dbReference>
<dbReference type="STRING" id="7868.ENSCMIP00000045498"/>
<dbReference type="GeneID" id="103175487"/>
<reference evidence="1" key="5">
    <citation type="submission" date="2025-09" db="UniProtKB">
        <authorList>
            <consortium name="Ensembl"/>
        </authorList>
    </citation>
    <scope>IDENTIFICATION</scope>
</reference>
<reference evidence="2" key="2">
    <citation type="journal article" date="2007" name="PLoS Biol.">
        <title>Survey sequencing and comparative analysis of the elephant shark (Callorhinchus milii) genome.</title>
        <authorList>
            <person name="Venkatesh B."/>
            <person name="Kirkness E.F."/>
            <person name="Loh Y.H."/>
            <person name="Halpern A.L."/>
            <person name="Lee A.P."/>
            <person name="Johnson J."/>
            <person name="Dandona N."/>
            <person name="Viswanathan L.D."/>
            <person name="Tay A."/>
            <person name="Venter J.C."/>
            <person name="Strausberg R.L."/>
            <person name="Brenner S."/>
        </authorList>
    </citation>
    <scope>NUCLEOTIDE SEQUENCE [LARGE SCALE GENOMIC DNA]</scope>
</reference>
<protein>
    <recommendedName>
        <fullName evidence="3">NADH:ubiquinone oxidoreductase complex assembly factor 8</fullName>
    </recommendedName>
</protein>
<dbReference type="RefSeq" id="XP_007886753.1">
    <property type="nucleotide sequence ID" value="XM_007888562.2"/>
</dbReference>
<dbReference type="OMA" id="KKDLCAQ"/>
<evidence type="ECO:0000313" key="1">
    <source>
        <dbReference type="Ensembl" id="ENSCMIP00000045498.1"/>
    </source>
</evidence>
<reference evidence="2" key="3">
    <citation type="journal article" date="2014" name="Nature">
        <title>Elephant shark genome provides unique insights into gnathostome evolution.</title>
        <authorList>
            <consortium name="International Elephant Shark Genome Sequencing Consortium"/>
            <person name="Venkatesh B."/>
            <person name="Lee A.P."/>
            <person name="Ravi V."/>
            <person name="Maurya A.K."/>
            <person name="Lian M.M."/>
            <person name="Swann J.B."/>
            <person name="Ohta Y."/>
            <person name="Flajnik M.F."/>
            <person name="Sutoh Y."/>
            <person name="Kasahara M."/>
            <person name="Hoon S."/>
            <person name="Gangu V."/>
            <person name="Roy S.W."/>
            <person name="Irimia M."/>
            <person name="Korzh V."/>
            <person name="Kondrychyn I."/>
            <person name="Lim Z.W."/>
            <person name="Tay B.H."/>
            <person name="Tohari S."/>
            <person name="Kong K.W."/>
            <person name="Ho S."/>
            <person name="Lorente-Galdos B."/>
            <person name="Quilez J."/>
            <person name="Marques-Bonet T."/>
            <person name="Raney B.J."/>
            <person name="Ingham P.W."/>
            <person name="Tay A."/>
            <person name="Hillier L.W."/>
            <person name="Minx P."/>
            <person name="Boehm T."/>
            <person name="Wilson R.K."/>
            <person name="Brenner S."/>
            <person name="Warren W.C."/>
        </authorList>
    </citation>
    <scope>NUCLEOTIDE SEQUENCE [LARGE SCALE GENOMIC DNA]</scope>
</reference>
<dbReference type="GeneTree" id="ENSGT00520000061927"/>
<dbReference type="PANTHER" id="PTHR34561:SF1">
    <property type="entry name" value="NADH DEHYDROGENASE [UBIQUINONE] 1 ALPHA SUBCOMPLEX ASSEMBLY FACTOR 8"/>
    <property type="match status" value="1"/>
</dbReference>
<dbReference type="Proteomes" id="UP000314986">
    <property type="component" value="Unassembled WGS sequence"/>
</dbReference>
<dbReference type="GO" id="GO:0032981">
    <property type="term" value="P:mitochondrial respiratory chain complex I assembly"/>
    <property type="evidence" value="ECO:0007669"/>
    <property type="project" value="InterPro"/>
</dbReference>
<name>A0A4W3K3N8_CALMI</name>
<reference evidence="1" key="4">
    <citation type="submission" date="2025-08" db="UniProtKB">
        <authorList>
            <consortium name="Ensembl"/>
        </authorList>
    </citation>
    <scope>IDENTIFICATION</scope>
</reference>
<dbReference type="PANTHER" id="PTHR34561">
    <property type="entry name" value="NADH DEHYDROGENASE [UBIQUINONE] 1 ALPHA SUBCOMPLEX ASSEMBLY FACTOR 8"/>
    <property type="match status" value="1"/>
</dbReference>
<dbReference type="InterPro" id="IPR034595">
    <property type="entry name" value="NDUFAF8"/>
</dbReference>
<dbReference type="OrthoDB" id="3821113at2759"/>